<sequence>MGDGVVPPQPSLPPKPPTPPKPTSSDCKDSDAFADQCPTLATYEGYCKYHHEWTKKYCAKSCGWCS</sequence>
<protein>
    <recommendedName>
        <fullName evidence="4">ShKT domain-containing protein</fullName>
    </recommendedName>
</protein>
<dbReference type="Gene3D" id="1.10.10.1940">
    <property type="match status" value="1"/>
</dbReference>
<comment type="caution">
    <text evidence="2">Lacks conserved residue(s) required for the propagation of feature annotation.</text>
</comment>
<comment type="caution">
    <text evidence="5">The sequence shown here is derived from an EMBL/GenBank/DDBJ whole genome shotgun (WGS) entry which is preliminary data.</text>
</comment>
<accession>A0A9X0A5P9</accession>
<feature type="region of interest" description="Disordered" evidence="3">
    <location>
        <begin position="1"/>
        <end position="29"/>
    </location>
</feature>
<name>A0A9X0A5P9_9CNID</name>
<keyword evidence="6" id="KW-1185">Reference proteome</keyword>
<gene>
    <name evidence="5" type="ORF">OS493_003524</name>
</gene>
<evidence type="ECO:0000256" key="2">
    <source>
        <dbReference type="PROSITE-ProRule" id="PRU01005"/>
    </source>
</evidence>
<evidence type="ECO:0000256" key="1">
    <source>
        <dbReference type="ARBA" id="ARBA00022656"/>
    </source>
</evidence>
<dbReference type="Proteomes" id="UP001163046">
    <property type="component" value="Unassembled WGS sequence"/>
</dbReference>
<dbReference type="Pfam" id="PF01549">
    <property type="entry name" value="ShK"/>
    <property type="match status" value="1"/>
</dbReference>
<evidence type="ECO:0000313" key="5">
    <source>
        <dbReference type="EMBL" id="KAJ7393857.1"/>
    </source>
</evidence>
<dbReference type="PROSITE" id="PS51670">
    <property type="entry name" value="SHKT"/>
    <property type="match status" value="1"/>
</dbReference>
<evidence type="ECO:0000313" key="6">
    <source>
        <dbReference type="Proteomes" id="UP001163046"/>
    </source>
</evidence>
<organism evidence="5 6">
    <name type="scientific">Desmophyllum pertusum</name>
    <dbReference type="NCBI Taxonomy" id="174260"/>
    <lineage>
        <taxon>Eukaryota</taxon>
        <taxon>Metazoa</taxon>
        <taxon>Cnidaria</taxon>
        <taxon>Anthozoa</taxon>
        <taxon>Hexacorallia</taxon>
        <taxon>Scleractinia</taxon>
        <taxon>Caryophylliina</taxon>
        <taxon>Caryophylliidae</taxon>
        <taxon>Desmophyllum</taxon>
    </lineage>
</organism>
<dbReference type="EMBL" id="MU825397">
    <property type="protein sequence ID" value="KAJ7393857.1"/>
    <property type="molecule type" value="Genomic_DNA"/>
</dbReference>
<dbReference type="AlphaFoldDB" id="A0A9X0A5P9"/>
<dbReference type="GO" id="GO:0090729">
    <property type="term" value="F:toxin activity"/>
    <property type="evidence" value="ECO:0007669"/>
    <property type="project" value="UniProtKB-KW"/>
</dbReference>
<dbReference type="InterPro" id="IPR003582">
    <property type="entry name" value="ShKT_dom"/>
</dbReference>
<reference evidence="5" key="1">
    <citation type="submission" date="2023-01" db="EMBL/GenBank/DDBJ databases">
        <title>Genome assembly of the deep-sea coral Lophelia pertusa.</title>
        <authorList>
            <person name="Herrera S."/>
            <person name="Cordes E."/>
        </authorList>
    </citation>
    <scope>NUCLEOTIDE SEQUENCE</scope>
    <source>
        <strain evidence="5">USNM1676648</strain>
        <tissue evidence="5">Polyp</tissue>
    </source>
</reference>
<evidence type="ECO:0000256" key="3">
    <source>
        <dbReference type="SAM" id="MobiDB-lite"/>
    </source>
</evidence>
<evidence type="ECO:0000259" key="4">
    <source>
        <dbReference type="PROSITE" id="PS51670"/>
    </source>
</evidence>
<proteinExistence type="predicted"/>
<feature type="domain" description="ShKT" evidence="4">
    <location>
        <begin position="27"/>
        <end position="65"/>
    </location>
</feature>
<feature type="compositionally biased region" description="Pro residues" evidence="3">
    <location>
        <begin position="7"/>
        <end position="22"/>
    </location>
</feature>
<keyword evidence="1" id="KW-0800">Toxin</keyword>